<dbReference type="RefSeq" id="WP_338227472.1">
    <property type="nucleotide sequence ID" value="NZ_BTPE01000003.1"/>
</dbReference>
<name>A0ABQ6PXH5_9BACT</name>
<evidence type="ECO:0000313" key="2">
    <source>
        <dbReference type="Proteomes" id="UP001307705"/>
    </source>
</evidence>
<keyword evidence="2" id="KW-1185">Reference proteome</keyword>
<sequence length="291" mass="32686">MHKNSLASLVFLFLIFSQQVFSQSIPFKGGRIAISSDGNEHDEDDWAATPLTLALLAANGLEDALVVYTFSDHIWGSNKEKPGAAEQMRESAFIGAKTFGFKKTKFIEAVTAQNFAIIELATQINKSSAKNPLTIIAAGPMEIVGTAINEADSTKLKYVRLISHSTWNDEHADKPYEWESHSGWTWEKIKTEFEKHGLQLDHIADQNGGEDYEGLKAHKSKYDWMKDSPAKDKSPFSKGSWDWLYGRLEAAQKGEEFDPSDAGMIIYLLTGKEKTDPEDVRQMMENPKKYK</sequence>
<accession>A0ABQ6PXH5</accession>
<proteinExistence type="predicted"/>
<dbReference type="Proteomes" id="UP001307705">
    <property type="component" value="Unassembled WGS sequence"/>
</dbReference>
<gene>
    <name evidence="1" type="ORF">Ataiwa_09320</name>
</gene>
<evidence type="ECO:0008006" key="3">
    <source>
        <dbReference type="Google" id="ProtNLM"/>
    </source>
</evidence>
<organism evidence="1 2">
    <name type="scientific">Algoriphagus taiwanensis</name>
    <dbReference type="NCBI Taxonomy" id="1445656"/>
    <lineage>
        <taxon>Bacteria</taxon>
        <taxon>Pseudomonadati</taxon>
        <taxon>Bacteroidota</taxon>
        <taxon>Cytophagia</taxon>
        <taxon>Cytophagales</taxon>
        <taxon>Cyclobacteriaceae</taxon>
        <taxon>Algoriphagus</taxon>
    </lineage>
</organism>
<protein>
    <recommendedName>
        <fullName evidence="3">Inosine-uridine preferring nucleoside hydrolase</fullName>
    </recommendedName>
</protein>
<dbReference type="EMBL" id="BTPE01000003">
    <property type="protein sequence ID" value="GMQ32660.1"/>
    <property type="molecule type" value="Genomic_DNA"/>
</dbReference>
<evidence type="ECO:0000313" key="1">
    <source>
        <dbReference type="EMBL" id="GMQ32660.1"/>
    </source>
</evidence>
<reference evidence="1 2" key="1">
    <citation type="submission" date="2023-08" db="EMBL/GenBank/DDBJ databases">
        <title>Draft genome sequence of Algoriphagus taiwanensis.</title>
        <authorList>
            <person name="Takatani N."/>
            <person name="Hosokawa M."/>
            <person name="Sawabe T."/>
        </authorList>
    </citation>
    <scope>NUCLEOTIDE SEQUENCE [LARGE SCALE GENOMIC DNA]</scope>
    <source>
        <strain evidence="1 2">JCM 19755</strain>
    </source>
</reference>
<comment type="caution">
    <text evidence="1">The sequence shown here is derived from an EMBL/GenBank/DDBJ whole genome shotgun (WGS) entry which is preliminary data.</text>
</comment>